<dbReference type="GO" id="GO:0005524">
    <property type="term" value="F:ATP binding"/>
    <property type="evidence" value="ECO:0007669"/>
    <property type="project" value="UniProtKB-KW"/>
</dbReference>
<accession>A0A9C9EN67</accession>
<name>A0A9C9EN67_UNCW3</name>
<dbReference type="Gene3D" id="3.40.50.620">
    <property type="entry name" value="HUPs"/>
    <property type="match status" value="1"/>
</dbReference>
<evidence type="ECO:0000256" key="5">
    <source>
        <dbReference type="ARBA" id="ARBA00022741"/>
    </source>
</evidence>
<dbReference type="InterPro" id="IPR012795">
    <property type="entry name" value="tRNA_Ile_lys_synt_N"/>
</dbReference>
<sequence>MNIVKQVLTTVENTIKKYKMFDGVDCAVIAFSSGPDSVCLLDVLHRIYGGKINFHLVYINHGLRASESLNKEERLTKRYAEKYNLDYKIIKIKVKKTGTGIEDAARRKRYDVLLDYMEATDCRRIVLGHNCDDLVETFLMNMIRGSGARGLRSIPAVRLPFVRPLIDLKKEEILEYLRKKRLSFTRDRTNRSIIYRRNFVRRRIIPEILKINPEFHKTIKKEIEILKEDDDYLEREAERVYRSAVVEETDHISLDIKKILRYNSAVTKRVVMRVIKRLHGDLNGFESKHFEEILGLKIRESGKKIDLPKRLYARREYDRITIGIARPADFTFIPLDVDKQGSIAAGDYLLKFRVVAEFLLKRRKSNVEVFDLDKLELPLFLRNRKRGDYIETKVGKKKFKKIYNEFKIPRHKRDRMLLLCDQKGVLMIPGFVRAYRAFIDKKTKRFLVVEVEYTG</sequence>
<dbReference type="SUPFAM" id="SSF52402">
    <property type="entry name" value="Adenine nucleotide alpha hydrolases-like"/>
    <property type="match status" value="1"/>
</dbReference>
<evidence type="ECO:0000256" key="1">
    <source>
        <dbReference type="ARBA" id="ARBA00004496"/>
    </source>
</evidence>
<dbReference type="PANTHER" id="PTHR43033:SF1">
    <property type="entry name" value="TRNA(ILE)-LYSIDINE SYNTHASE-RELATED"/>
    <property type="match status" value="1"/>
</dbReference>
<comment type="caution">
    <text evidence="10">The sequence shown here is derived from an EMBL/GenBank/DDBJ whole genome shotgun (WGS) entry which is preliminary data.</text>
</comment>
<evidence type="ECO:0000313" key="10">
    <source>
        <dbReference type="EMBL" id="HEC79035.1"/>
    </source>
</evidence>
<dbReference type="GO" id="GO:0032267">
    <property type="term" value="F:tRNA(Ile)-lysidine synthase activity"/>
    <property type="evidence" value="ECO:0007669"/>
    <property type="project" value="UniProtKB-EC"/>
</dbReference>
<dbReference type="NCBIfam" id="TIGR02432">
    <property type="entry name" value="lysidine_TilS_N"/>
    <property type="match status" value="1"/>
</dbReference>
<keyword evidence="2 8" id="KW-0963">Cytoplasm</keyword>
<comment type="similarity">
    <text evidence="8">Belongs to the tRNA(Ile)-lysidine synthase family.</text>
</comment>
<evidence type="ECO:0000256" key="4">
    <source>
        <dbReference type="ARBA" id="ARBA00022694"/>
    </source>
</evidence>
<keyword evidence="4 8" id="KW-0819">tRNA processing</keyword>
<evidence type="ECO:0000259" key="9">
    <source>
        <dbReference type="SMART" id="SM00977"/>
    </source>
</evidence>
<comment type="catalytic activity">
    <reaction evidence="7 8">
        <text>cytidine(34) in tRNA(Ile2) + L-lysine + ATP = lysidine(34) in tRNA(Ile2) + AMP + diphosphate + H(+)</text>
        <dbReference type="Rhea" id="RHEA:43744"/>
        <dbReference type="Rhea" id="RHEA-COMP:10625"/>
        <dbReference type="Rhea" id="RHEA-COMP:10670"/>
        <dbReference type="ChEBI" id="CHEBI:15378"/>
        <dbReference type="ChEBI" id="CHEBI:30616"/>
        <dbReference type="ChEBI" id="CHEBI:32551"/>
        <dbReference type="ChEBI" id="CHEBI:33019"/>
        <dbReference type="ChEBI" id="CHEBI:82748"/>
        <dbReference type="ChEBI" id="CHEBI:83665"/>
        <dbReference type="ChEBI" id="CHEBI:456215"/>
        <dbReference type="EC" id="6.3.4.19"/>
    </reaction>
</comment>
<evidence type="ECO:0000256" key="8">
    <source>
        <dbReference type="HAMAP-Rule" id="MF_01161"/>
    </source>
</evidence>
<comment type="subcellular location">
    <subcellularLocation>
        <location evidence="1 8">Cytoplasm</location>
    </subcellularLocation>
</comment>
<dbReference type="NCBIfam" id="TIGR02433">
    <property type="entry name" value="lysidine_TilS_C"/>
    <property type="match status" value="1"/>
</dbReference>
<dbReference type="CDD" id="cd01992">
    <property type="entry name" value="TilS_N"/>
    <property type="match status" value="1"/>
</dbReference>
<dbReference type="InterPro" id="IPR014729">
    <property type="entry name" value="Rossmann-like_a/b/a_fold"/>
</dbReference>
<keyword evidence="5" id="KW-0547">Nucleotide-binding</keyword>
<dbReference type="Proteomes" id="UP000885826">
    <property type="component" value="Unassembled WGS sequence"/>
</dbReference>
<dbReference type="InterPro" id="IPR012796">
    <property type="entry name" value="Lysidine-tRNA-synth_C"/>
</dbReference>
<keyword evidence="3 8" id="KW-0436">Ligase</keyword>
<dbReference type="PANTHER" id="PTHR43033">
    <property type="entry name" value="TRNA(ILE)-LYSIDINE SYNTHASE-RELATED"/>
    <property type="match status" value="1"/>
</dbReference>
<dbReference type="Pfam" id="PF01171">
    <property type="entry name" value="ATP_bind_3"/>
    <property type="match status" value="1"/>
</dbReference>
<evidence type="ECO:0000256" key="6">
    <source>
        <dbReference type="ARBA" id="ARBA00022840"/>
    </source>
</evidence>
<dbReference type="SMART" id="SM00977">
    <property type="entry name" value="TilS_C"/>
    <property type="match status" value="1"/>
</dbReference>
<keyword evidence="6" id="KW-0067">ATP-binding</keyword>
<dbReference type="AlphaFoldDB" id="A0A9C9EN67"/>
<dbReference type="EC" id="6.3.4.19" evidence="8"/>
<dbReference type="EMBL" id="DRIG01000085">
    <property type="protein sequence ID" value="HEC79035.1"/>
    <property type="molecule type" value="Genomic_DNA"/>
</dbReference>
<dbReference type="Gene3D" id="1.20.59.20">
    <property type="match status" value="1"/>
</dbReference>
<protein>
    <recommendedName>
        <fullName evidence="8">tRNA(Ile)-lysidine synthase</fullName>
        <ecNumber evidence="8">6.3.4.19</ecNumber>
    </recommendedName>
    <alternativeName>
        <fullName evidence="8">tRNA(Ile)-2-lysyl-cytidine synthase</fullName>
    </alternativeName>
    <alternativeName>
        <fullName evidence="8">tRNA(Ile)-lysidine synthetase</fullName>
    </alternativeName>
</protein>
<reference evidence="10" key="1">
    <citation type="journal article" date="2020" name="mSystems">
        <title>Genome- and Community-Level Interaction Insights into Carbon Utilization and Element Cycling Functions of Hydrothermarchaeota in Hydrothermal Sediment.</title>
        <authorList>
            <person name="Zhou Z."/>
            <person name="Liu Y."/>
            <person name="Xu W."/>
            <person name="Pan J."/>
            <person name="Luo Z.H."/>
            <person name="Li M."/>
        </authorList>
    </citation>
    <scope>NUCLEOTIDE SEQUENCE</scope>
    <source>
        <strain evidence="10">HyVt-388</strain>
    </source>
</reference>
<gene>
    <name evidence="8 10" type="primary">tilS</name>
    <name evidence="10" type="ORF">ENI34_07850</name>
</gene>
<organism evidence="10 11">
    <name type="scientific">candidate division WOR-3 bacterium</name>
    <dbReference type="NCBI Taxonomy" id="2052148"/>
    <lineage>
        <taxon>Bacteria</taxon>
        <taxon>Bacteria division WOR-3</taxon>
    </lineage>
</organism>
<proteinExistence type="inferred from homology"/>
<evidence type="ECO:0000313" key="11">
    <source>
        <dbReference type="Proteomes" id="UP000885826"/>
    </source>
</evidence>
<dbReference type="SUPFAM" id="SSF82829">
    <property type="entry name" value="MesJ substrate recognition domain-like"/>
    <property type="match status" value="1"/>
</dbReference>
<dbReference type="GO" id="GO:0006400">
    <property type="term" value="P:tRNA modification"/>
    <property type="evidence" value="ECO:0007669"/>
    <property type="project" value="UniProtKB-UniRule"/>
</dbReference>
<comment type="caution">
    <text evidence="8">Lacks conserved residue(s) required for the propagation of feature annotation.</text>
</comment>
<comment type="function">
    <text evidence="8">Ligates lysine onto the cytidine present at position 34 of the AUA codon-specific tRNA(Ile) that contains the anticodon CAU, in an ATP-dependent manner. Cytidine is converted to lysidine, thus changing the amino acid specificity of the tRNA from methionine to isoleucine.</text>
</comment>
<dbReference type="HAMAP" id="MF_01161">
    <property type="entry name" value="tRNA_Ile_lys_synt"/>
    <property type="match status" value="1"/>
</dbReference>
<evidence type="ECO:0000256" key="7">
    <source>
        <dbReference type="ARBA" id="ARBA00048539"/>
    </source>
</evidence>
<feature type="domain" description="Lysidine-tRNA(Ile) synthetase C-terminal" evidence="9">
    <location>
        <begin position="379"/>
        <end position="449"/>
    </location>
</feature>
<dbReference type="InterPro" id="IPR012094">
    <property type="entry name" value="tRNA_Ile_lys_synt"/>
</dbReference>
<dbReference type="GO" id="GO:0005737">
    <property type="term" value="C:cytoplasm"/>
    <property type="evidence" value="ECO:0007669"/>
    <property type="project" value="UniProtKB-SubCell"/>
</dbReference>
<dbReference type="InterPro" id="IPR011063">
    <property type="entry name" value="TilS/TtcA_N"/>
</dbReference>
<dbReference type="Pfam" id="PF11734">
    <property type="entry name" value="TilS_C"/>
    <property type="match status" value="1"/>
</dbReference>
<evidence type="ECO:0000256" key="2">
    <source>
        <dbReference type="ARBA" id="ARBA00022490"/>
    </source>
</evidence>
<dbReference type="SUPFAM" id="SSF56037">
    <property type="entry name" value="PheT/TilS domain"/>
    <property type="match status" value="1"/>
</dbReference>
<evidence type="ECO:0000256" key="3">
    <source>
        <dbReference type="ARBA" id="ARBA00022598"/>
    </source>
</evidence>